<evidence type="ECO:0000313" key="1">
    <source>
        <dbReference type="EMBL" id="KAK3602080.1"/>
    </source>
</evidence>
<dbReference type="AlphaFoldDB" id="A0AAE0T2J1"/>
<gene>
    <name evidence="1" type="ORF">CHS0354_014255</name>
</gene>
<comment type="caution">
    <text evidence="1">The sequence shown here is derived from an EMBL/GenBank/DDBJ whole genome shotgun (WGS) entry which is preliminary data.</text>
</comment>
<reference evidence="1" key="1">
    <citation type="journal article" date="2021" name="Genome Biol. Evol.">
        <title>A High-Quality Reference Genome for a Parasitic Bivalve with Doubly Uniparental Inheritance (Bivalvia: Unionida).</title>
        <authorList>
            <person name="Smith C.H."/>
        </authorList>
    </citation>
    <scope>NUCLEOTIDE SEQUENCE</scope>
    <source>
        <strain evidence="1">CHS0354</strain>
    </source>
</reference>
<protein>
    <submittedName>
        <fullName evidence="1">Uncharacterized protein</fullName>
    </submittedName>
</protein>
<sequence>MKTISEKSSQNYFSDGFDSPVKTSLGKLDYTYWPKVLGSEEKVKDTAIAACLEEVMKVTKD</sequence>
<evidence type="ECO:0000313" key="2">
    <source>
        <dbReference type="Proteomes" id="UP001195483"/>
    </source>
</evidence>
<proteinExistence type="predicted"/>
<keyword evidence="2" id="KW-1185">Reference proteome</keyword>
<reference evidence="1" key="3">
    <citation type="submission" date="2023-05" db="EMBL/GenBank/DDBJ databases">
        <authorList>
            <person name="Smith C.H."/>
        </authorList>
    </citation>
    <scope>NUCLEOTIDE SEQUENCE</scope>
    <source>
        <strain evidence="1">CHS0354</strain>
        <tissue evidence="1">Mantle</tissue>
    </source>
</reference>
<dbReference type="EMBL" id="JAEAOA010000879">
    <property type="protein sequence ID" value="KAK3602080.1"/>
    <property type="molecule type" value="Genomic_DNA"/>
</dbReference>
<reference evidence="1" key="2">
    <citation type="journal article" date="2021" name="Genome Biol. Evol.">
        <title>Developing a high-quality reference genome for a parasitic bivalve with doubly uniparental inheritance (Bivalvia: Unionida).</title>
        <authorList>
            <person name="Smith C.H."/>
        </authorList>
    </citation>
    <scope>NUCLEOTIDE SEQUENCE</scope>
    <source>
        <strain evidence="1">CHS0354</strain>
        <tissue evidence="1">Mantle</tissue>
    </source>
</reference>
<organism evidence="1 2">
    <name type="scientific">Potamilus streckersoni</name>
    <dbReference type="NCBI Taxonomy" id="2493646"/>
    <lineage>
        <taxon>Eukaryota</taxon>
        <taxon>Metazoa</taxon>
        <taxon>Spiralia</taxon>
        <taxon>Lophotrochozoa</taxon>
        <taxon>Mollusca</taxon>
        <taxon>Bivalvia</taxon>
        <taxon>Autobranchia</taxon>
        <taxon>Heteroconchia</taxon>
        <taxon>Palaeoheterodonta</taxon>
        <taxon>Unionida</taxon>
        <taxon>Unionoidea</taxon>
        <taxon>Unionidae</taxon>
        <taxon>Ambleminae</taxon>
        <taxon>Lampsilini</taxon>
        <taxon>Potamilus</taxon>
    </lineage>
</organism>
<name>A0AAE0T2J1_9BIVA</name>
<accession>A0AAE0T2J1</accession>
<dbReference type="Proteomes" id="UP001195483">
    <property type="component" value="Unassembled WGS sequence"/>
</dbReference>